<dbReference type="PROSITE" id="PS00070">
    <property type="entry name" value="ALDEHYDE_DEHYDR_CYS"/>
    <property type="match status" value="1"/>
</dbReference>
<evidence type="ECO:0000256" key="1">
    <source>
        <dbReference type="ARBA" id="ARBA00009986"/>
    </source>
</evidence>
<dbReference type="PROSITE" id="PS00687">
    <property type="entry name" value="ALDEHYDE_DEHYDR_GLU"/>
    <property type="match status" value="1"/>
</dbReference>
<dbReference type="RefSeq" id="WP_193178786.1">
    <property type="nucleotide sequence ID" value="NZ_JACVXA010000001.1"/>
</dbReference>
<name>A0A8J7CYJ1_9RHOB</name>
<dbReference type="Proteomes" id="UP000609121">
    <property type="component" value="Unassembled WGS sequence"/>
</dbReference>
<evidence type="ECO:0000259" key="7">
    <source>
        <dbReference type="Pfam" id="PF00171"/>
    </source>
</evidence>
<evidence type="ECO:0000256" key="3">
    <source>
        <dbReference type="ARBA" id="ARBA00024226"/>
    </source>
</evidence>
<gene>
    <name evidence="8" type="ORF">ICN82_00095</name>
</gene>
<dbReference type="PANTHER" id="PTHR42804:SF1">
    <property type="entry name" value="ALDEHYDE DEHYDROGENASE-RELATED"/>
    <property type="match status" value="1"/>
</dbReference>
<evidence type="ECO:0000313" key="8">
    <source>
        <dbReference type="EMBL" id="MBE3636598.1"/>
    </source>
</evidence>
<dbReference type="FunFam" id="3.40.309.10:FF:000012">
    <property type="entry name" value="Betaine aldehyde dehydrogenase"/>
    <property type="match status" value="1"/>
</dbReference>
<dbReference type="AlphaFoldDB" id="A0A8J7CYJ1"/>
<dbReference type="EMBL" id="JACVXA010000001">
    <property type="protein sequence ID" value="MBE3636598.1"/>
    <property type="molecule type" value="Genomic_DNA"/>
</dbReference>
<keyword evidence="9" id="KW-1185">Reference proteome</keyword>
<dbReference type="CDD" id="cd07138">
    <property type="entry name" value="ALDH_CddD_SSP0762"/>
    <property type="match status" value="1"/>
</dbReference>
<comment type="caution">
    <text evidence="8">The sequence shown here is derived from an EMBL/GenBank/DDBJ whole genome shotgun (WGS) entry which is preliminary data.</text>
</comment>
<sequence>MTELKTDKFYYAGTWMQPAGQDRMAVVNPATEAPVAEIALGNAEDVDRAVMAAVSAFEGFSRTSKAERLELLASIRAVYARRQDEMAAVITSEMGAPIRLSKNAQAAVGIGHLDGFVQALEHMEFEYTNLAGDLIVKEPIGVVGLITPWNWPINQIALKVLAALAAGCTMVLKPSELTPLSGLLYAEILDEAGMPPGVFNLVNGTGPEVGAALSKHPDIAMMSFTGSTRAGRQISIDAAANIKRVALELGGKSPNILLEDCDVEAAVSQGCRAVFSNTGQSCNAPTRMLVPASLYERAKEVAQATAEATEVGDPAVDGRHIGPLASDIQFEKVQALIQQGIDEGATLLAGGTGRPNGMNHGYYVRPTVFADVTNDMTIAQEEIFGPVLAMIPYADEDEAVRLANDTPYGLAAYVQSADVDRAMAVGRRLRAGMVRLNGSDIDYGSPFGGYKMSGNGREGGEMGIEDFLETKCVSRP</sequence>
<dbReference type="SUPFAM" id="SSF53720">
    <property type="entry name" value="ALDH-like"/>
    <property type="match status" value="1"/>
</dbReference>
<feature type="active site" evidence="5">
    <location>
        <position position="248"/>
    </location>
</feature>
<dbReference type="Gene3D" id="3.40.309.10">
    <property type="entry name" value="Aldehyde Dehydrogenase, Chain A, domain 2"/>
    <property type="match status" value="1"/>
</dbReference>
<dbReference type="InterPro" id="IPR016163">
    <property type="entry name" value="Ald_DH_C"/>
</dbReference>
<feature type="domain" description="Aldehyde dehydrogenase" evidence="7">
    <location>
        <begin position="15"/>
        <end position="473"/>
    </location>
</feature>
<keyword evidence="2 6" id="KW-0560">Oxidoreductase</keyword>
<dbReference type="InterPro" id="IPR015590">
    <property type="entry name" value="Aldehyde_DH_dom"/>
</dbReference>
<comment type="catalytic activity">
    <reaction evidence="4">
        <text>an aldehyde + NAD(+) + H2O = a carboxylate + NADH + 2 H(+)</text>
        <dbReference type="Rhea" id="RHEA:16185"/>
        <dbReference type="ChEBI" id="CHEBI:15377"/>
        <dbReference type="ChEBI" id="CHEBI:15378"/>
        <dbReference type="ChEBI" id="CHEBI:17478"/>
        <dbReference type="ChEBI" id="CHEBI:29067"/>
        <dbReference type="ChEBI" id="CHEBI:57540"/>
        <dbReference type="ChEBI" id="CHEBI:57945"/>
        <dbReference type="EC" id="1.2.1.3"/>
    </reaction>
</comment>
<evidence type="ECO:0000256" key="5">
    <source>
        <dbReference type="PROSITE-ProRule" id="PRU10007"/>
    </source>
</evidence>
<dbReference type="GO" id="GO:0004029">
    <property type="term" value="F:aldehyde dehydrogenase (NAD+) activity"/>
    <property type="evidence" value="ECO:0007669"/>
    <property type="project" value="UniProtKB-EC"/>
</dbReference>
<dbReference type="InterPro" id="IPR029510">
    <property type="entry name" value="Ald_DH_CS_GLU"/>
</dbReference>
<comment type="similarity">
    <text evidence="1 6">Belongs to the aldehyde dehydrogenase family.</text>
</comment>
<dbReference type="FunFam" id="3.40.605.10:FF:000007">
    <property type="entry name" value="NAD/NADP-dependent betaine aldehyde dehydrogenase"/>
    <property type="match status" value="1"/>
</dbReference>
<organism evidence="8 9">
    <name type="scientific">Mangrovicoccus algicola</name>
    <dbReference type="NCBI Taxonomy" id="2771008"/>
    <lineage>
        <taxon>Bacteria</taxon>
        <taxon>Pseudomonadati</taxon>
        <taxon>Pseudomonadota</taxon>
        <taxon>Alphaproteobacteria</taxon>
        <taxon>Rhodobacterales</taxon>
        <taxon>Paracoccaceae</taxon>
        <taxon>Mangrovicoccus</taxon>
    </lineage>
</organism>
<dbReference type="InterPro" id="IPR016160">
    <property type="entry name" value="Ald_DH_CS_CYS"/>
</dbReference>
<evidence type="ECO:0000256" key="6">
    <source>
        <dbReference type="RuleBase" id="RU003345"/>
    </source>
</evidence>
<proteinExistence type="inferred from homology"/>
<dbReference type="PANTHER" id="PTHR42804">
    <property type="entry name" value="ALDEHYDE DEHYDROGENASE"/>
    <property type="match status" value="1"/>
</dbReference>
<evidence type="ECO:0000313" key="9">
    <source>
        <dbReference type="Proteomes" id="UP000609121"/>
    </source>
</evidence>
<reference evidence="8" key="1">
    <citation type="submission" date="2020-09" db="EMBL/GenBank/DDBJ databases">
        <title>A novel bacterium of genus Mangrovicoccus, isolated from South China Sea.</title>
        <authorList>
            <person name="Huang H."/>
            <person name="Mo K."/>
            <person name="Hu Y."/>
        </authorList>
    </citation>
    <scope>NUCLEOTIDE SEQUENCE</scope>
    <source>
        <strain evidence="8">HB182678</strain>
    </source>
</reference>
<evidence type="ECO:0000256" key="2">
    <source>
        <dbReference type="ARBA" id="ARBA00023002"/>
    </source>
</evidence>
<dbReference type="Gene3D" id="3.40.605.10">
    <property type="entry name" value="Aldehyde Dehydrogenase, Chain A, domain 1"/>
    <property type="match status" value="1"/>
</dbReference>
<dbReference type="Pfam" id="PF00171">
    <property type="entry name" value="Aldedh"/>
    <property type="match status" value="1"/>
</dbReference>
<dbReference type="EC" id="1.2.1.3" evidence="3"/>
<accession>A0A8J7CYJ1</accession>
<evidence type="ECO:0000256" key="4">
    <source>
        <dbReference type="ARBA" id="ARBA00049194"/>
    </source>
</evidence>
<dbReference type="InterPro" id="IPR016162">
    <property type="entry name" value="Ald_DH_N"/>
</dbReference>
<dbReference type="InterPro" id="IPR016161">
    <property type="entry name" value="Ald_DH/histidinol_DH"/>
</dbReference>
<protein>
    <recommendedName>
        <fullName evidence="3">aldehyde dehydrogenase (NAD(+))</fullName>
        <ecNumber evidence="3">1.2.1.3</ecNumber>
    </recommendedName>
</protein>